<keyword evidence="2" id="KW-0645">Protease</keyword>
<comment type="subcellular location">
    <subcellularLocation>
        <location evidence="9">Cytoplasm</location>
    </subcellularLocation>
</comment>
<sequence>MFASIAQFRDWTNGIFDPNSPFCSFPLDSWWAYAGYIYMDRTPGFENLLQDLAWTTTFNFLEGPISPTFWLGSSGAYTPGHFDTYGVNLVVEIFGRKQWTLFPYSDTPYLYATRLPLEESTVFSEINLSHLNIQDFPLLSKSSPRTIILDPGDILFVPRNWWHFVRSADDSAVTCAVNLWIDQPEVDNRVRLREALTQLACFSLFSSCPSLDSCKYIHPDERDLLSSNWWDGLLELINELKRNETELHSVGPPSSVKCGDDSGLWTSLPSMDPIELFGSVDIQPTPHTAPKISAHSLDTASGNAEASNPLINGAHLVAEPIRLRCKFNAGQCVIDSLTSESTLRDLINSISSIVGISPARLTLFHGYPPKQIQCSNADLGQRLNQIPLRSGDTITVDTSRVPPMAKKESPEQSAETTNATAAVSQHPTQPKAAESASSKPQNPYVVRLTAPSDNSCLFTSVLFCVENADGHQPIDTHVVTNIVAVTQLRELIASIVMSDPERYSEAFLGVPNEVYCQQIQEPDRWGGGIEVAILSQVYELEICMVDIQSGRIDRFGEDRNYRDRILLIYDGIHYDPLALARPDLGRLISVFSTKNDQILLDSQALAAEARAAWSFTDISSFTLICRQCQQPLIGQSGAQKHAKETGHTEFSEIPCS</sequence>
<dbReference type="InterPro" id="IPR048857">
    <property type="entry name" value="OTU1_Ubl"/>
</dbReference>
<dbReference type="GO" id="GO:0005829">
    <property type="term" value="C:cytosol"/>
    <property type="evidence" value="ECO:0007669"/>
    <property type="project" value="TreeGrafter"/>
</dbReference>
<dbReference type="GO" id="GO:0030968">
    <property type="term" value="P:endoplasmic reticulum unfolded protein response"/>
    <property type="evidence" value="ECO:0007669"/>
    <property type="project" value="TreeGrafter"/>
</dbReference>
<dbReference type="InterPro" id="IPR029071">
    <property type="entry name" value="Ubiquitin-like_domsf"/>
</dbReference>
<evidence type="ECO:0000256" key="6">
    <source>
        <dbReference type="ARBA" id="ARBA00022801"/>
    </source>
</evidence>
<organism evidence="13 14">
    <name type="scientific">Calicophoron daubneyi</name>
    <name type="common">Rumen fluke</name>
    <name type="synonym">Paramphistomum daubneyi</name>
    <dbReference type="NCBI Taxonomy" id="300641"/>
    <lineage>
        <taxon>Eukaryota</taxon>
        <taxon>Metazoa</taxon>
        <taxon>Spiralia</taxon>
        <taxon>Lophotrochozoa</taxon>
        <taxon>Platyhelminthes</taxon>
        <taxon>Trematoda</taxon>
        <taxon>Digenea</taxon>
        <taxon>Plagiorchiida</taxon>
        <taxon>Pronocephalata</taxon>
        <taxon>Paramphistomoidea</taxon>
        <taxon>Paramphistomidae</taxon>
        <taxon>Calicophoron</taxon>
    </lineage>
</organism>
<dbReference type="Pfam" id="PF02338">
    <property type="entry name" value="OTU"/>
    <property type="match status" value="1"/>
</dbReference>
<evidence type="ECO:0000313" key="13">
    <source>
        <dbReference type="EMBL" id="CAL5138602.1"/>
    </source>
</evidence>
<dbReference type="Proteomes" id="UP001497525">
    <property type="component" value="Unassembled WGS sequence"/>
</dbReference>
<reference evidence="13" key="1">
    <citation type="submission" date="2024-06" db="EMBL/GenBank/DDBJ databases">
        <authorList>
            <person name="Liu X."/>
            <person name="Lenzi L."/>
            <person name="Haldenby T S."/>
            <person name="Uol C."/>
        </authorList>
    </citation>
    <scope>NUCLEOTIDE SEQUENCE</scope>
</reference>
<keyword evidence="8" id="KW-0862">Zinc</keyword>
<dbReference type="SUPFAM" id="SSF54236">
    <property type="entry name" value="Ubiquitin-like"/>
    <property type="match status" value="1"/>
</dbReference>
<feature type="domain" description="JmjC" evidence="12">
    <location>
        <begin position="31"/>
        <end position="196"/>
    </location>
</feature>
<accession>A0AAV2TQ69</accession>
<dbReference type="Gene3D" id="3.90.70.80">
    <property type="match status" value="1"/>
</dbReference>
<dbReference type="InterPro" id="IPR057766">
    <property type="entry name" value="Znf-C2H2_OTU1-like_C"/>
</dbReference>
<dbReference type="PROSITE" id="PS50802">
    <property type="entry name" value="OTU"/>
    <property type="match status" value="1"/>
</dbReference>
<evidence type="ECO:0000259" key="11">
    <source>
        <dbReference type="PROSITE" id="PS50802"/>
    </source>
</evidence>
<dbReference type="PANTHER" id="PTHR13312:SF0">
    <property type="entry name" value="UBIQUITIN THIOESTERASE OTU1"/>
    <property type="match status" value="1"/>
</dbReference>
<dbReference type="CDD" id="cd17059">
    <property type="entry name" value="Ubl_OTU1"/>
    <property type="match status" value="1"/>
</dbReference>
<keyword evidence="4" id="KW-0863">Zinc-finger</keyword>
<keyword evidence="6 9" id="KW-0378">Hydrolase</keyword>
<dbReference type="InterPro" id="IPR014710">
    <property type="entry name" value="RmlC-like_jellyroll"/>
</dbReference>
<dbReference type="GO" id="GO:0005634">
    <property type="term" value="C:nucleus"/>
    <property type="evidence" value="ECO:0007669"/>
    <property type="project" value="TreeGrafter"/>
</dbReference>
<dbReference type="EC" id="3.4.19.12" evidence="9"/>
<proteinExistence type="predicted"/>
<evidence type="ECO:0000256" key="9">
    <source>
        <dbReference type="RuleBase" id="RU367104"/>
    </source>
</evidence>
<evidence type="ECO:0000256" key="8">
    <source>
        <dbReference type="ARBA" id="ARBA00022833"/>
    </source>
</evidence>
<dbReference type="PANTHER" id="PTHR13312">
    <property type="entry name" value="HIV-INDUCED PROTEIN-7-LIKE PROTEASE"/>
    <property type="match status" value="1"/>
</dbReference>
<evidence type="ECO:0000259" key="12">
    <source>
        <dbReference type="PROSITE" id="PS51184"/>
    </source>
</evidence>
<name>A0AAV2TQ69_CALDB</name>
<keyword evidence="7 9" id="KW-0788">Thiol protease</keyword>
<dbReference type="InterPro" id="IPR003323">
    <property type="entry name" value="OTU_dom"/>
</dbReference>
<protein>
    <recommendedName>
        <fullName evidence="9">Ubiquitin thioesterase OTU</fullName>
        <ecNumber evidence="9">3.4.19.12</ecNumber>
    </recommendedName>
</protein>
<dbReference type="Gene3D" id="2.60.120.10">
    <property type="entry name" value="Jelly Rolls"/>
    <property type="match status" value="1"/>
</dbReference>
<evidence type="ECO:0000256" key="7">
    <source>
        <dbReference type="ARBA" id="ARBA00022807"/>
    </source>
</evidence>
<dbReference type="GO" id="GO:0008270">
    <property type="term" value="F:zinc ion binding"/>
    <property type="evidence" value="ECO:0007669"/>
    <property type="project" value="UniProtKB-KW"/>
</dbReference>
<dbReference type="Gene3D" id="3.10.20.90">
    <property type="entry name" value="Phosphatidylinositol 3-kinase Catalytic Subunit, Chain A, domain 1"/>
    <property type="match status" value="1"/>
</dbReference>
<comment type="catalytic activity">
    <reaction evidence="1 9">
        <text>Thiol-dependent hydrolysis of ester, thioester, amide, peptide and isopeptide bonds formed by the C-terminal Gly of ubiquitin (a 76-residue protein attached to proteins as an intracellular targeting signal).</text>
        <dbReference type="EC" id="3.4.19.12"/>
    </reaction>
</comment>
<dbReference type="InterPro" id="IPR041667">
    <property type="entry name" value="Cupin_8"/>
</dbReference>
<gene>
    <name evidence="13" type="ORF">CDAUBV1_LOCUS13425</name>
</gene>
<keyword evidence="5 9" id="KW-0833">Ubl conjugation pathway</keyword>
<evidence type="ECO:0000256" key="5">
    <source>
        <dbReference type="ARBA" id="ARBA00022786"/>
    </source>
</evidence>
<dbReference type="SUPFAM" id="SSF54001">
    <property type="entry name" value="Cysteine proteinases"/>
    <property type="match status" value="1"/>
</dbReference>
<feature type="domain" description="OTU" evidence="11">
    <location>
        <begin position="445"/>
        <end position="580"/>
    </location>
</feature>
<evidence type="ECO:0000256" key="3">
    <source>
        <dbReference type="ARBA" id="ARBA00022723"/>
    </source>
</evidence>
<dbReference type="Pfam" id="PF21403">
    <property type="entry name" value="OTU1_UBXL"/>
    <property type="match status" value="1"/>
</dbReference>
<dbReference type="InterPro" id="IPR038765">
    <property type="entry name" value="Papain-like_cys_pep_sf"/>
</dbReference>
<dbReference type="AlphaFoldDB" id="A0AAV2TQ69"/>
<keyword evidence="3" id="KW-0479">Metal-binding</keyword>
<comment type="function">
    <text evidence="9">Hydrolase that can remove conjugated ubiquitin from proteins and may therefore play an important regulatory role at the level of protein turnover by preventing degradation.</text>
</comment>
<dbReference type="SUPFAM" id="SSF51197">
    <property type="entry name" value="Clavaminate synthase-like"/>
    <property type="match status" value="1"/>
</dbReference>
<dbReference type="GO" id="GO:0016579">
    <property type="term" value="P:protein deubiquitination"/>
    <property type="evidence" value="ECO:0007669"/>
    <property type="project" value="TreeGrafter"/>
</dbReference>
<evidence type="ECO:0000256" key="2">
    <source>
        <dbReference type="ARBA" id="ARBA00022670"/>
    </source>
</evidence>
<feature type="compositionally biased region" description="Polar residues" evidence="10">
    <location>
        <begin position="411"/>
        <end position="428"/>
    </location>
</feature>
<keyword evidence="9" id="KW-0963">Cytoplasm</keyword>
<dbReference type="PROSITE" id="PS51184">
    <property type="entry name" value="JMJC"/>
    <property type="match status" value="1"/>
</dbReference>
<dbReference type="GO" id="GO:0036503">
    <property type="term" value="P:ERAD pathway"/>
    <property type="evidence" value="ECO:0007669"/>
    <property type="project" value="TreeGrafter"/>
</dbReference>
<evidence type="ECO:0000256" key="4">
    <source>
        <dbReference type="ARBA" id="ARBA00022771"/>
    </source>
</evidence>
<dbReference type="EMBL" id="CAXLJL010000501">
    <property type="protein sequence ID" value="CAL5138602.1"/>
    <property type="molecule type" value="Genomic_DNA"/>
</dbReference>
<evidence type="ECO:0000256" key="1">
    <source>
        <dbReference type="ARBA" id="ARBA00000707"/>
    </source>
</evidence>
<evidence type="ECO:0000313" key="14">
    <source>
        <dbReference type="Proteomes" id="UP001497525"/>
    </source>
</evidence>
<dbReference type="Pfam" id="PF13621">
    <property type="entry name" value="Cupin_8"/>
    <property type="match status" value="1"/>
</dbReference>
<evidence type="ECO:0000256" key="10">
    <source>
        <dbReference type="SAM" id="MobiDB-lite"/>
    </source>
</evidence>
<dbReference type="InterPro" id="IPR003347">
    <property type="entry name" value="JmjC_dom"/>
</dbReference>
<dbReference type="SMART" id="SM00558">
    <property type="entry name" value="JmjC"/>
    <property type="match status" value="1"/>
</dbReference>
<dbReference type="CDD" id="cd22745">
    <property type="entry name" value="OTU_OTU1"/>
    <property type="match status" value="1"/>
</dbReference>
<feature type="region of interest" description="Disordered" evidence="10">
    <location>
        <begin position="393"/>
        <end position="441"/>
    </location>
</feature>
<comment type="caution">
    <text evidence="13">The sequence shown here is derived from an EMBL/GenBank/DDBJ whole genome shotgun (WGS) entry which is preliminary data.</text>
</comment>
<dbReference type="GO" id="GO:0004843">
    <property type="term" value="F:cysteine-type deubiquitinase activity"/>
    <property type="evidence" value="ECO:0007669"/>
    <property type="project" value="UniProtKB-UniRule"/>
</dbReference>
<dbReference type="CDD" id="cd02208">
    <property type="entry name" value="cupin_RmlC-like"/>
    <property type="match status" value="1"/>
</dbReference>
<dbReference type="Pfam" id="PF24560">
    <property type="entry name" value="zf-C2H2_OTU1_C"/>
    <property type="match status" value="1"/>
</dbReference>